<sequence length="70" mass="7833">MNKTTTAETQTAGRHLESVATDPVADQMARRAALRSRHAQGLTRLMEQRTDLRGVHDLADFVDDAIRWTA</sequence>
<dbReference type="RefSeq" id="WP_136563984.1">
    <property type="nucleotide sequence ID" value="NZ_BAABLS010000006.1"/>
</dbReference>
<organism evidence="2 3">
    <name type="scientific">Nocardioides caeni</name>
    <dbReference type="NCBI Taxonomy" id="574700"/>
    <lineage>
        <taxon>Bacteria</taxon>
        <taxon>Bacillati</taxon>
        <taxon>Actinomycetota</taxon>
        <taxon>Actinomycetes</taxon>
        <taxon>Propionibacteriales</taxon>
        <taxon>Nocardioidaceae</taxon>
        <taxon>Nocardioides</taxon>
    </lineage>
</organism>
<accession>A0A4S8N3Q8</accession>
<dbReference type="Proteomes" id="UP000307087">
    <property type="component" value="Unassembled WGS sequence"/>
</dbReference>
<name>A0A4S8N3Q8_9ACTN</name>
<gene>
    <name evidence="2" type="ORF">E9934_16420</name>
</gene>
<comment type="caution">
    <text evidence="2">The sequence shown here is derived from an EMBL/GenBank/DDBJ whole genome shotgun (WGS) entry which is preliminary data.</text>
</comment>
<keyword evidence="3" id="KW-1185">Reference proteome</keyword>
<evidence type="ECO:0000313" key="2">
    <source>
        <dbReference type="EMBL" id="THV09324.1"/>
    </source>
</evidence>
<reference evidence="2 3" key="1">
    <citation type="journal article" date="2009" name="Int. J. Syst. Evol. Microbiol.">
        <title>Nocardioides caeni sp. nov., isolated from wastewater.</title>
        <authorList>
            <person name="Yoon J.H."/>
            <person name="Kang S.J."/>
            <person name="Park S."/>
            <person name="Kim W."/>
            <person name="Oh T.K."/>
        </authorList>
    </citation>
    <scope>NUCLEOTIDE SEQUENCE [LARGE SCALE GENOMIC DNA]</scope>
    <source>
        <strain evidence="2 3">DSM 23134</strain>
    </source>
</reference>
<dbReference type="AlphaFoldDB" id="A0A4S8N3Q8"/>
<feature type="compositionally biased region" description="Polar residues" evidence="1">
    <location>
        <begin position="1"/>
        <end position="12"/>
    </location>
</feature>
<evidence type="ECO:0000256" key="1">
    <source>
        <dbReference type="SAM" id="MobiDB-lite"/>
    </source>
</evidence>
<protein>
    <submittedName>
        <fullName evidence="2">Uncharacterized protein</fullName>
    </submittedName>
</protein>
<feature type="region of interest" description="Disordered" evidence="1">
    <location>
        <begin position="1"/>
        <end position="23"/>
    </location>
</feature>
<evidence type="ECO:0000313" key="3">
    <source>
        <dbReference type="Proteomes" id="UP000307087"/>
    </source>
</evidence>
<proteinExistence type="predicted"/>
<dbReference type="EMBL" id="STGW01000014">
    <property type="protein sequence ID" value="THV09324.1"/>
    <property type="molecule type" value="Genomic_DNA"/>
</dbReference>
<dbReference type="OrthoDB" id="3789947at2"/>